<dbReference type="CDD" id="cd00030">
    <property type="entry name" value="C2"/>
    <property type="match status" value="1"/>
</dbReference>
<dbReference type="PANTHER" id="PTHR45523">
    <property type="entry name" value="TETRATRICOPEPTIDE REPEAT (TPR)-CONTAINING PROTEIN-RELATED"/>
    <property type="match status" value="1"/>
</dbReference>
<feature type="region of interest" description="Disordered" evidence="4">
    <location>
        <begin position="4217"/>
        <end position="4260"/>
    </location>
</feature>
<dbReference type="PANTHER" id="PTHR45523:SF2">
    <property type="entry name" value="OS02G0470600 PROTEIN"/>
    <property type="match status" value="1"/>
</dbReference>
<sequence>MFEAHVLHLLRRYLGEYVHGLSAEALRISVWKGDVVLKDLKLKAEALNSLKLPVTVKAGFIGTITLKVPWKSLGKEPVIVLIDRVFILAHPASDQRTLKEEDKDKLFEAKLQQIEEAESATVEAISKPKVGNTPPGNSWLGSLIATIIGNLKISISNVHIRYEDSVSNPGNPFSMGVTLAKLAAVTMDEQGNETFDASGALDKLRKSLQLERLAMYHDCNTVPWKIDKRWEDLTPDEWIEIFEDGINEPVAGHDTVSQWAMGRNFLVSPINGVLKYHRLGKQERNDPEVPFEKASLALNDVTLTVTEGQYHDWIKLMEVVSRYKIHVEVSHLRPMVTVSEGPHLWWRYAAQASLQQKKMCYRFSWDRIRHHCQLRRRYVQLYAAVLQQASEVNRTEMREIEKDLDSKVILLWRLLAHAKVESVRSKEAAEQRRLQKRSWFSLRWRSSSEDDSEKDAPEELHVAEGRLTKEEWQAINNLLSYQQDEELTLHSTKDMQNMIRFLASVSVGQAAARVMNRNEIEIICGRFEQLNVVTKLRHRSTHCDVSLKFYGLSAPEGSLAQSVISEQKVNALAATFVSSPVGEDVDWRLSATISPCHVTVLLDSYNRFLEFVKRSSAVSPTVALETAAALQMKIEKVTRRAQEQFQMVLEEQSRFALDIDLDAPKVRVPIRRSESSKCDSHLLLDFGNFTLRTSDNQLEEQRKNLYSRFSISGRDIAAFFTDCYFDSQNCPLVVPTSSNQPVASPRHDDRDNFCSLIDRCGVAVIVDQIKVPHPSYPSTRVSVQVPNLGIHFSPARYRRLMELLDILFGPKGIMGQPRIDSFEAELAPWTPIDLASDARILVWRGIGNSMATWQPCFLVLSGFYLYLLESEKSHSYQRCLSMAGRQIHEVPPTNIGGSPFCIAVSFRGVDSLKALELSSTWILELQDEEHKAAWLKGLIQATYQASAPPLVDVFGGTSDKGAESDVARLSNSKTADIVINGSLLETKLFIYGKTAGAGDINLEETSIIEVLAGGGKVHVIICDCDLTVKSKLHSLKIKDELQSCNSTSPQYLAYSVVENDNTTVSAGVSDYHGKSISSVQSEEDDVFKDALPDFISLSESSIHPHSMAMNQSARTGGVIDSTGIGSTDALMNENGLGRGMGFSDDVFYEAQGMESSDFVSVTFSTRSSASPDYDGIDTQMAVSMSKLEFFCNRPTLVALISFGLDLSSVSTGHSDMNMVETSKDEPLVNEDKFEDSGRVKGLLGYGKGRVVFNLYMKVDSVCLLLNNEDGTQLAMLVQESFLLDIKVYPSSLSIEGTLGNFRLCDLSLGADHTWKWLCDIRNPGTESLIKLKFNSYSAEDDDYEGYDYSLRGRLSAVRIVFLYRFVQEVTAYFMELANPHTEEAIKLVDKVGGFEWLIQKYEIDGSTAVKLDLSLDTPIIVVPKNSLSKDFIQLDLGQLQVTNDIRWHGCPEKDPSAVHVDLLQAKILGVNMAVGIDGSVGKPMIREGHGIDVYVRRSLRDVFRKIPTFSLEVKVGLLHAVMSDKEYNVIRESVYMNLCEAPRIPPSFRVGSSGSRDTIRLLADKVNTNGQILLSRTVTVIAVEVDCALLELCNGIDEGSPLANISLEGLWVSYRMTSLSETDLYVTIPKFSILDSRPETKSEMRLMLGSSSDSSRLPSAGDISYSLNKVIPGKTSAEAGSELAIPSPTMFLMDYRSRTSSQSVVVRVQQPRVLVVPDFLLAVGEFFVPALGAITGREETMDPRNDPISKSNNIILSQPIYKQHEDVVYLSPERQLVADALEVDEFVYDGCGRIIHLSEKADSRKLRMVRTDPIIIIGRGKKLRFVNVKIENGSLLRKYTFLGNDSSYSVSFDDGVDISLPEKSALNDDNKSLDYEPEALDMSNAHLLSQNESSNMQSLTFEGQVISPEFTFYDSTKSFLDDSSGEKLLRAKLDLSFMYAAKDNDTWIRALVKDLMVEAGSGLVILDPTDVSGGYTSVKEKTNISLLSTDICLHLSLSAISLILNLQSQVAVALQLGNTIPLAPCTNFDRLWVSPKENGPSNNLAFWRPQAPSNYVVLGDCVTSRPIPPSQAVMAVSNTYGRVRKPVSYNLIGTFSHFQGFEVKEEHGHGDNDCSIWMPVAPPGYTALGCVAHPGNKPPPNHIVYCLRSDLVTSTMYSECMYTTASNPSFLSGFSLWRLDNVIGSFYAHASTEPPPKHCGLDLSHILWSSIPHHVSSTDSALDPETDFDNESQEVSGQTASSSSGWDVLRTISKSTNCYMSTPHFERIWWDKGNDVRRPVSIWRPIPRPSYAALGDCITEGLEPPAIGIIFRADSPGIAAKPVQFTKVAQITVKGLDDIFFWYPIAPPGYVSLGCVVSRIDEPPSLESFCCPRMDLVNQANIYEVPISRSSSSKASQCWSIWKVENQACTFLARPDLKKPSSRLAYTICDSVKPKTRENITADMRLRRFSLTVLDSLCGTMTPLFDVSITNIKLATHGRLEAMNAVLISSIAASTFNTQVEAWELLVEPFDGIFKFETYSTNDHKPSRIGKRVRVAATTMLNINVTAANLERLVETIVSWRRMLELEQKSAKLNEEAGRHRRSGEELTFSALDEDDSQTVVVENKLGCDIYLKKEEDNMTTVDVLRHGKSASVWIPPSRFSDRLMVADEFREARNYVAVQILEAKGLPILDDGNSHNFFCALRLVIDHQATDQQKLFPQSARTRCVKPLISGDEGLAKWNEVFIFEVPRKGLAKLEVEVTNLAAKAGKGEVVGAFSFSVGHGVNVLKKIASARLLHPPFDVGNVVTYPLKGRVQDKNIENIQERGVLLVSTSYFERKTGVKLTEDAENEGGSDNDVGFWVGADPKGAWECIRSLLPLSVVPKSLEDDFIALEVVMKNGKKHAVLRSLVAVMNDSDVKLEIVVCSLSSIQGSSNSSSTSNTLVEEVFENQRYHPISGWGSSQNTDPGRWSTRDFSYTSKVFFEPPLPPGCKWISTWTIDKSQSVDSDGWAYGPDFSYLKWPPTSKMKSPSDVVRRRRWTRTRQQFVPQVLDHLNSDVIAVKPGCSSVVPWRSTVKDSDQCLQVRPCFNQLQSPYSWGRAVAIGSGYTNGKEQPTYDQEILSKQSTPRQGDKSQNFILKLNRLEKKDILFCCPSTGSEQFWLSVSTDANVLHTELNAPVYDWRIGVNSPLKLENRLPCSAEFTVWEKTKEGTFVERHRGVVSSRKDAHIYYADIQKPLYLSLFAQGGWVSEKDAIPILDVSSNNRISSFWMAHQQSKRRIRVSIEHDMGGNIAAQKTLRFFVPYWITNDTCLPLAYRIVEMEYMENAEADSLSLSRAVKSARTVLRSPSHSFDRRYSSLKKNIRVLEVIEDSSPMPSMLSPQDYGTRSGLPFPSQKDSYLSPRLGIAVAVRPSETYSPGISLLELEKKERVEVNAYCSDGAYYKISAQLNMTSDRTKVVHFQPHTVFINRVGHSICMQQCDSQSRSVEWLHPTDPPKTFKWQSSAEVELIKLRVDGYKWSTPFSVSSEGVMRIFLLKESGNDLMQLRVEVRSGTKNSRYEVLFRPSSLSSPYRIENRSMFLPIHFHQVEGGSESWQCLLPNAAASFLWEDLGRRRLLEILVGGANEMASEKYNIDEIGDYQPIHVADGPVRAIRVTVLKEEKVNIVRITDWMPDNSSSTIMSKGISLPMPHVSRDEKGQQVPSIPEDEFHVIVEIADFGLSIVDHTPEEILYLSIQNLLLAYSTGLGSGISRCKLRMHGLQVDNQLPLTPMPVLFRPQRVAEETDYVFKLSITMQSNGSLDLFTYPFIGVQGPENSAFLINIHEPIIWRLHEMIQQVNLSRLYETKTTAVSVDPIIQIGVLSLSEVRFKVSMAMSPSQRPKGVLGFWSSLMTALGNTENMPVKINQRFRENVSMRQSSMISSAVLNIRKDLLSQPLQLLSGMDILGNASSALGHMSKGVAALSMDKKFIQSRQRQENKGVDDISDVIREGGGALAKGLFRGVTGILTKPLEGAKSSGVEGFVQGVGKGLIGAAAQPVSGVLDLLSKTTEGANAMRMKIISAVTSEEQLLRQRLPRVISGDNLLRPYDEFKAEGQVILQLAECGSFFGQVDLFKVRGKFALSDAYEDHFLLPKGKILMVTHRRAILLQQPSNIIAQRKYNPARDPCSVLWDVLWDDLVTMELTHGKKDQPKAPFSQLVLYLKTRSPEFKEQVRVIKCSRDDTHQAQKIYSSVERAMSTYGPSKSKEMLKNKVKKPYSPISDGNDGEINPKESNSMWSPQQVPVSVPLNSTFGSSLL</sequence>
<dbReference type="Pfam" id="PF00168">
    <property type="entry name" value="C2"/>
    <property type="match status" value="1"/>
</dbReference>
<comment type="similarity">
    <text evidence="1">Belongs to the VPS13 family.</text>
</comment>
<dbReference type="SUPFAM" id="SSF49562">
    <property type="entry name" value="C2 domain (Calcium/lipid-binding domain, CaLB)"/>
    <property type="match status" value="1"/>
</dbReference>
<feature type="compositionally biased region" description="Acidic residues" evidence="4">
    <location>
        <begin position="2222"/>
        <end position="2232"/>
    </location>
</feature>
<name>A0ABD3JK33_EUCGL</name>
<reference evidence="7 8" key="1">
    <citation type="submission" date="2024-11" db="EMBL/GenBank/DDBJ databases">
        <title>Chromosome-level genome assembly of Eucalyptus globulus Labill. provides insights into its genome evolution.</title>
        <authorList>
            <person name="Li X."/>
        </authorList>
    </citation>
    <scope>NUCLEOTIDE SEQUENCE [LARGE SCALE GENOMIC DNA]</scope>
    <source>
        <strain evidence="7">CL2024</strain>
        <tissue evidence="7">Fresh tender leaves</tissue>
    </source>
</reference>
<dbReference type="InterPro" id="IPR000008">
    <property type="entry name" value="C2_dom"/>
</dbReference>
<dbReference type="Pfam" id="PF06101">
    <property type="entry name" value="Vps62"/>
    <property type="match status" value="2"/>
</dbReference>
<evidence type="ECO:0000256" key="3">
    <source>
        <dbReference type="ARBA" id="ARBA00023055"/>
    </source>
</evidence>
<dbReference type="Gene3D" id="2.60.40.150">
    <property type="entry name" value="C2 domain"/>
    <property type="match status" value="1"/>
</dbReference>
<dbReference type="Pfam" id="PF12624">
    <property type="entry name" value="VPS13_N"/>
    <property type="match status" value="1"/>
</dbReference>
<dbReference type="PROSITE" id="PS50003">
    <property type="entry name" value="PH_DOMAIN"/>
    <property type="match status" value="1"/>
</dbReference>
<dbReference type="SUPFAM" id="SSF50729">
    <property type="entry name" value="PH domain-like"/>
    <property type="match status" value="1"/>
</dbReference>
<dbReference type="EMBL" id="JBJKBG010000008">
    <property type="protein sequence ID" value="KAL3727855.1"/>
    <property type="molecule type" value="Genomic_DNA"/>
</dbReference>
<evidence type="ECO:0000259" key="6">
    <source>
        <dbReference type="PROSITE" id="PS50004"/>
    </source>
</evidence>
<dbReference type="GO" id="GO:0006869">
    <property type="term" value="P:lipid transport"/>
    <property type="evidence" value="ECO:0007669"/>
    <property type="project" value="UniProtKB-KW"/>
</dbReference>
<dbReference type="Pfam" id="PF25036">
    <property type="entry name" value="VPS13_VAB"/>
    <property type="match status" value="1"/>
</dbReference>
<dbReference type="SMART" id="SM00233">
    <property type="entry name" value="PH"/>
    <property type="match status" value="1"/>
</dbReference>
<gene>
    <name evidence="7" type="ORF">ACJRO7_032581</name>
</gene>
<keyword evidence="2" id="KW-0813">Transport</keyword>
<feature type="domain" description="C2" evidence="6">
    <location>
        <begin position="2636"/>
        <end position="2779"/>
    </location>
</feature>
<dbReference type="InterPro" id="IPR009543">
    <property type="entry name" value="VPS13_VAB"/>
</dbReference>
<dbReference type="Proteomes" id="UP001634007">
    <property type="component" value="Unassembled WGS sequence"/>
</dbReference>
<dbReference type="InterPro" id="IPR009291">
    <property type="entry name" value="Vps62"/>
</dbReference>
<keyword evidence="3" id="KW-0445">Lipid transport</keyword>
<organism evidence="7 8">
    <name type="scientific">Eucalyptus globulus</name>
    <name type="common">Tasmanian blue gum</name>
    <dbReference type="NCBI Taxonomy" id="34317"/>
    <lineage>
        <taxon>Eukaryota</taxon>
        <taxon>Viridiplantae</taxon>
        <taxon>Streptophyta</taxon>
        <taxon>Embryophyta</taxon>
        <taxon>Tracheophyta</taxon>
        <taxon>Spermatophyta</taxon>
        <taxon>Magnoliopsida</taxon>
        <taxon>eudicotyledons</taxon>
        <taxon>Gunneridae</taxon>
        <taxon>Pentapetalae</taxon>
        <taxon>rosids</taxon>
        <taxon>malvids</taxon>
        <taxon>Myrtales</taxon>
        <taxon>Myrtaceae</taxon>
        <taxon>Myrtoideae</taxon>
        <taxon>Eucalypteae</taxon>
        <taxon>Eucalyptus</taxon>
    </lineage>
</organism>
<feature type="compositionally biased region" description="Polar residues" evidence="4">
    <location>
        <begin position="2233"/>
        <end position="2242"/>
    </location>
</feature>
<dbReference type="InterPro" id="IPR011993">
    <property type="entry name" value="PH-like_dom_sf"/>
</dbReference>
<dbReference type="Pfam" id="PF25037">
    <property type="entry name" value="VPS13_C"/>
    <property type="match status" value="1"/>
</dbReference>
<evidence type="ECO:0000313" key="7">
    <source>
        <dbReference type="EMBL" id="KAL3727855.1"/>
    </source>
</evidence>
<dbReference type="InterPro" id="IPR026854">
    <property type="entry name" value="VPS13_N"/>
</dbReference>
<dbReference type="InterPro" id="IPR035892">
    <property type="entry name" value="C2_domain_sf"/>
</dbReference>
<evidence type="ECO:0000313" key="8">
    <source>
        <dbReference type="Proteomes" id="UP001634007"/>
    </source>
</evidence>
<keyword evidence="8" id="KW-1185">Reference proteome</keyword>
<evidence type="ECO:0000256" key="4">
    <source>
        <dbReference type="SAM" id="MobiDB-lite"/>
    </source>
</evidence>
<dbReference type="Gene3D" id="2.30.29.30">
    <property type="entry name" value="Pleckstrin-homology domain (PH domain)/Phosphotyrosine-binding domain (PTB)"/>
    <property type="match status" value="1"/>
</dbReference>
<proteinExistence type="inferred from homology"/>
<feature type="region of interest" description="Disordered" evidence="4">
    <location>
        <begin position="2218"/>
        <end position="2242"/>
    </location>
</feature>
<evidence type="ECO:0000259" key="5">
    <source>
        <dbReference type="PROSITE" id="PS50003"/>
    </source>
</evidence>
<evidence type="ECO:0008006" key="9">
    <source>
        <dbReference type="Google" id="ProtNLM"/>
    </source>
</evidence>
<protein>
    <recommendedName>
        <fullName evidence="9">PH domain-containing protein</fullName>
    </recommendedName>
</protein>
<accession>A0ABD3JK33</accession>
<comment type="caution">
    <text evidence="7">The sequence shown here is derived from an EMBL/GenBank/DDBJ whole genome shotgun (WGS) entry which is preliminary data.</text>
</comment>
<feature type="compositionally biased region" description="Polar residues" evidence="4">
    <location>
        <begin position="4247"/>
        <end position="4260"/>
    </location>
</feature>
<dbReference type="CDD" id="cd00821">
    <property type="entry name" value="PH"/>
    <property type="match status" value="1"/>
</dbReference>
<evidence type="ECO:0000256" key="1">
    <source>
        <dbReference type="ARBA" id="ARBA00006545"/>
    </source>
</evidence>
<evidence type="ECO:0000256" key="2">
    <source>
        <dbReference type="ARBA" id="ARBA00022448"/>
    </source>
</evidence>
<dbReference type="InterPro" id="IPR001849">
    <property type="entry name" value="PH_domain"/>
</dbReference>
<dbReference type="InterPro" id="IPR056748">
    <property type="entry name" value="VPS13-like_C"/>
</dbReference>
<feature type="domain" description="PH" evidence="5">
    <location>
        <begin position="833"/>
        <end position="943"/>
    </location>
</feature>
<dbReference type="PROSITE" id="PS50004">
    <property type="entry name" value="C2"/>
    <property type="match status" value="1"/>
</dbReference>